<feature type="non-terminal residue" evidence="2">
    <location>
        <position position="1"/>
    </location>
</feature>
<reference evidence="2" key="2">
    <citation type="submission" date="2016-06" db="EMBL/GenBank/DDBJ databases">
        <title>The genome of a short-lived fish provides insights into sex chromosome evolution and the genetic control of aging.</title>
        <authorList>
            <person name="Reichwald K."/>
            <person name="Felder M."/>
            <person name="Petzold A."/>
            <person name="Koch P."/>
            <person name="Groth M."/>
            <person name="Platzer M."/>
        </authorList>
    </citation>
    <scope>NUCLEOTIDE SEQUENCE</scope>
    <source>
        <tissue evidence="2">Brain</tissue>
    </source>
</reference>
<sequence length="112" mass="12365">SSGETTGVTATINLMSHEEETLFKDDSVQQASATQSGGCGEEMRSSSSEEPDEEHDTVTYCVENQETIKTSTCRTREEKSPQPEDQEDGAPREKWTRASHSDEEETTSESDV</sequence>
<reference evidence="2" key="1">
    <citation type="submission" date="2016-05" db="EMBL/GenBank/DDBJ databases">
        <authorList>
            <person name="Lavstsen T."/>
            <person name="Jespersen J.S."/>
        </authorList>
    </citation>
    <scope>NUCLEOTIDE SEQUENCE</scope>
    <source>
        <tissue evidence="2">Brain</tissue>
    </source>
</reference>
<gene>
    <name evidence="2" type="primary">Nfu_g_1_009678</name>
</gene>
<feature type="compositionally biased region" description="Basic and acidic residues" evidence="1">
    <location>
        <begin position="89"/>
        <end position="101"/>
    </location>
</feature>
<evidence type="ECO:0000256" key="1">
    <source>
        <dbReference type="SAM" id="MobiDB-lite"/>
    </source>
</evidence>
<feature type="region of interest" description="Disordered" evidence="1">
    <location>
        <begin position="21"/>
        <end position="57"/>
    </location>
</feature>
<accession>A0A1A8GQZ6</accession>
<dbReference type="EMBL" id="HAEC01004747">
    <property type="protein sequence ID" value="SBQ72824.1"/>
    <property type="molecule type" value="Transcribed_RNA"/>
</dbReference>
<dbReference type="AlphaFoldDB" id="A0A1A8GQZ6"/>
<feature type="region of interest" description="Disordered" evidence="1">
    <location>
        <begin position="71"/>
        <end position="112"/>
    </location>
</feature>
<protein>
    <submittedName>
        <fullName evidence="2">Uncharacterized protein</fullName>
    </submittedName>
</protein>
<feature type="non-terminal residue" evidence="2">
    <location>
        <position position="112"/>
    </location>
</feature>
<feature type="compositionally biased region" description="Acidic residues" evidence="1">
    <location>
        <begin position="102"/>
        <end position="112"/>
    </location>
</feature>
<proteinExistence type="predicted"/>
<evidence type="ECO:0000313" key="2">
    <source>
        <dbReference type="EMBL" id="SBQ72824.1"/>
    </source>
</evidence>
<organism evidence="2">
    <name type="scientific">Nothobranchius korthausae</name>
    <dbReference type="NCBI Taxonomy" id="1143690"/>
    <lineage>
        <taxon>Eukaryota</taxon>
        <taxon>Metazoa</taxon>
        <taxon>Chordata</taxon>
        <taxon>Craniata</taxon>
        <taxon>Vertebrata</taxon>
        <taxon>Euteleostomi</taxon>
        <taxon>Actinopterygii</taxon>
        <taxon>Neopterygii</taxon>
        <taxon>Teleostei</taxon>
        <taxon>Neoteleostei</taxon>
        <taxon>Acanthomorphata</taxon>
        <taxon>Ovalentaria</taxon>
        <taxon>Atherinomorphae</taxon>
        <taxon>Cyprinodontiformes</taxon>
        <taxon>Nothobranchiidae</taxon>
        <taxon>Nothobranchius</taxon>
    </lineage>
</organism>
<name>A0A1A8GQZ6_9TELE</name>